<dbReference type="InterPro" id="IPR014914">
    <property type="entry name" value="RES_dom"/>
</dbReference>
<name>A0A2A7B311_9FIRM</name>
<dbReference type="AlphaFoldDB" id="A0A2A7B311"/>
<dbReference type="Proteomes" id="UP000220904">
    <property type="component" value="Unassembled WGS sequence"/>
</dbReference>
<evidence type="ECO:0000313" key="3">
    <source>
        <dbReference type="Proteomes" id="UP000220904"/>
    </source>
</evidence>
<organism evidence="2 3">
    <name type="scientific">Faecalibacterium prausnitzii</name>
    <dbReference type="NCBI Taxonomy" id="853"/>
    <lineage>
        <taxon>Bacteria</taxon>
        <taxon>Bacillati</taxon>
        <taxon>Bacillota</taxon>
        <taxon>Clostridia</taxon>
        <taxon>Eubacteriales</taxon>
        <taxon>Oscillospiraceae</taxon>
        <taxon>Faecalibacterium</taxon>
    </lineage>
</organism>
<comment type="caution">
    <text evidence="2">The sequence shown here is derived from an EMBL/GenBank/DDBJ whole genome shotgun (WGS) entry which is preliminary data.</text>
</comment>
<dbReference type="OrthoDB" id="2794062at2"/>
<feature type="domain" description="RES" evidence="1">
    <location>
        <begin position="199"/>
        <end position="316"/>
    </location>
</feature>
<dbReference type="RefSeq" id="WP_097793180.1">
    <property type="nucleotide sequence ID" value="NZ_NOUV01000019.1"/>
</dbReference>
<dbReference type="EMBL" id="NOUV01000019">
    <property type="protein sequence ID" value="PDX85711.1"/>
    <property type="molecule type" value="Genomic_DNA"/>
</dbReference>
<dbReference type="Pfam" id="PF08808">
    <property type="entry name" value="RES"/>
    <property type="match status" value="1"/>
</dbReference>
<evidence type="ECO:0000259" key="1">
    <source>
        <dbReference type="Pfam" id="PF08808"/>
    </source>
</evidence>
<accession>A0A2A7B311</accession>
<gene>
    <name evidence="2" type="ORF">CHR60_11730</name>
</gene>
<evidence type="ECO:0000313" key="2">
    <source>
        <dbReference type="EMBL" id="PDX85711.1"/>
    </source>
</evidence>
<sequence length="349" mass="39509">MSKTETRVASITVKAPPMWTQKALGGERNTVNDATTIKMDAIPPALFSENFLSYPAADISLSDSLNATQIAEIRHEKGKDIRGFSAIKKLNLQTIEEIRKIGCKFDPHTNSFYFEDGVCHKRTAEELNQASRAMDLFSDIDFSEIMALCNVLYDDPYFAAYTDIGIKIFKIIRDWPISMTFDEKFYYRARIVDDEFAMPLAHEMMQPPEDIPSQGRFNEYGRSRFYFTNSSEGAIKEILGHSTPKDKFVQVVKLEPVDSVRLIDLSKATDARNCFITALRKSVVDENAKVKKEYLLPNYVAGCCRAAGLDGIKYRGNGYSCYVTWTDAKLNIVDYERPIKVSALIQNKG</sequence>
<protein>
    <recommendedName>
        <fullName evidence="1">RES domain-containing protein</fullName>
    </recommendedName>
</protein>
<reference evidence="2 3" key="1">
    <citation type="journal article" date="2017" name="Front. Microbiol.">
        <title>New Insights into the Diversity of the Genus Faecalibacterium.</title>
        <authorList>
            <person name="Benevides L."/>
            <person name="Burman S."/>
            <person name="Martin R."/>
            <person name="Robert V."/>
            <person name="Thomas M."/>
            <person name="Miquel S."/>
            <person name="Chain F."/>
            <person name="Sokol H."/>
            <person name="Bermudez-Humaran L.G."/>
            <person name="Morrison M."/>
            <person name="Langella P."/>
            <person name="Azevedo V.A."/>
            <person name="Chatel J.M."/>
            <person name="Soares S."/>
        </authorList>
    </citation>
    <scope>NUCLEOTIDE SEQUENCE [LARGE SCALE GENOMIC DNA]</scope>
    <source>
        <strain evidence="2 3">AHMP21</strain>
    </source>
</reference>
<proteinExistence type="predicted"/>